<dbReference type="EMBL" id="BLLF01007371">
    <property type="protein sequence ID" value="GFH32920.1"/>
    <property type="molecule type" value="Genomic_DNA"/>
</dbReference>
<gene>
    <name evidence="2" type="ORF">HaLaN_32217</name>
</gene>
<evidence type="ECO:0000313" key="2">
    <source>
        <dbReference type="EMBL" id="GFH32920.1"/>
    </source>
</evidence>
<feature type="region of interest" description="Disordered" evidence="1">
    <location>
        <begin position="16"/>
        <end position="54"/>
    </location>
</feature>
<feature type="non-terminal residue" evidence="2">
    <location>
        <position position="54"/>
    </location>
</feature>
<accession>A0A6A0AJ09</accession>
<reference evidence="2 3" key="1">
    <citation type="submission" date="2020-02" db="EMBL/GenBank/DDBJ databases">
        <title>Draft genome sequence of Haematococcus lacustris strain NIES-144.</title>
        <authorList>
            <person name="Morimoto D."/>
            <person name="Nakagawa S."/>
            <person name="Yoshida T."/>
            <person name="Sawayama S."/>
        </authorList>
    </citation>
    <scope>NUCLEOTIDE SEQUENCE [LARGE SCALE GENOMIC DNA]</scope>
    <source>
        <strain evidence="2 3">NIES-144</strain>
    </source>
</reference>
<evidence type="ECO:0000313" key="3">
    <source>
        <dbReference type="Proteomes" id="UP000485058"/>
    </source>
</evidence>
<organism evidence="2 3">
    <name type="scientific">Haematococcus lacustris</name>
    <name type="common">Green alga</name>
    <name type="synonym">Haematococcus pluvialis</name>
    <dbReference type="NCBI Taxonomy" id="44745"/>
    <lineage>
        <taxon>Eukaryota</taxon>
        <taxon>Viridiplantae</taxon>
        <taxon>Chlorophyta</taxon>
        <taxon>core chlorophytes</taxon>
        <taxon>Chlorophyceae</taxon>
        <taxon>CS clade</taxon>
        <taxon>Chlamydomonadales</taxon>
        <taxon>Haematococcaceae</taxon>
        <taxon>Haematococcus</taxon>
    </lineage>
</organism>
<protein>
    <submittedName>
        <fullName evidence="2">Uncharacterized protein</fullName>
    </submittedName>
</protein>
<comment type="caution">
    <text evidence="2">The sequence shown here is derived from an EMBL/GenBank/DDBJ whole genome shotgun (WGS) entry which is preliminary data.</text>
</comment>
<keyword evidence="3" id="KW-1185">Reference proteome</keyword>
<evidence type="ECO:0000256" key="1">
    <source>
        <dbReference type="SAM" id="MobiDB-lite"/>
    </source>
</evidence>
<proteinExistence type="predicted"/>
<dbReference type="Proteomes" id="UP000485058">
    <property type="component" value="Unassembled WGS sequence"/>
</dbReference>
<name>A0A6A0AJ09_HAELA</name>
<sequence length="54" mass="5522">MYSMYTILSTPMMQLPAGAQQHHGEEAAGSDPLAGTRPGHQGLGNGDMVGPPSA</sequence>
<dbReference type="AlphaFoldDB" id="A0A6A0AJ09"/>